<comment type="similarity">
    <text evidence="1">Belongs to the LysR transcriptional regulatory family.</text>
</comment>
<dbReference type="PANTHER" id="PTHR30346">
    <property type="entry name" value="TRANSCRIPTIONAL DUAL REGULATOR HCAR-RELATED"/>
    <property type="match status" value="1"/>
</dbReference>
<dbReference type="SUPFAM" id="SSF46785">
    <property type="entry name" value="Winged helix' DNA-binding domain"/>
    <property type="match status" value="1"/>
</dbReference>
<protein>
    <submittedName>
        <fullName evidence="6">LysR family transcriptional regulator</fullName>
    </submittedName>
</protein>
<dbReference type="InterPro" id="IPR036388">
    <property type="entry name" value="WH-like_DNA-bd_sf"/>
</dbReference>
<reference evidence="7" key="1">
    <citation type="journal article" date="2019" name="Int. J. Syst. Evol. Microbiol.">
        <title>The Global Catalogue of Microorganisms (GCM) 10K type strain sequencing project: providing services to taxonomists for standard genome sequencing and annotation.</title>
        <authorList>
            <consortium name="The Broad Institute Genomics Platform"/>
            <consortium name="The Broad Institute Genome Sequencing Center for Infectious Disease"/>
            <person name="Wu L."/>
            <person name="Ma J."/>
        </authorList>
    </citation>
    <scope>NUCLEOTIDE SEQUENCE [LARGE SCALE GENOMIC DNA]</scope>
    <source>
        <strain evidence="7">CCUG 63369</strain>
    </source>
</reference>
<dbReference type="InterPro" id="IPR000847">
    <property type="entry name" value="LysR_HTH_N"/>
</dbReference>
<evidence type="ECO:0000313" key="6">
    <source>
        <dbReference type="EMBL" id="MFD0804352.1"/>
    </source>
</evidence>
<dbReference type="PROSITE" id="PS50931">
    <property type="entry name" value="HTH_LYSR"/>
    <property type="match status" value="1"/>
</dbReference>
<sequence length="88" mass="9327">MLDADRVRVLVEVAHAGSIAAAAERMAFTAPALSQQLTKLERELGCALVERSRTGVRLTRAGRVLLAYGERVVGELHDAESAVRAAAG</sequence>
<dbReference type="EMBL" id="JBHTHR010001584">
    <property type="protein sequence ID" value="MFD0804352.1"/>
    <property type="molecule type" value="Genomic_DNA"/>
</dbReference>
<dbReference type="PANTHER" id="PTHR30346:SF29">
    <property type="entry name" value="LYSR SUBSTRATE-BINDING"/>
    <property type="match status" value="1"/>
</dbReference>
<name>A0ABW3BLS1_9ACTN</name>
<dbReference type="PRINTS" id="PR00039">
    <property type="entry name" value="HTHLYSR"/>
</dbReference>
<keyword evidence="3" id="KW-0238">DNA-binding</keyword>
<dbReference type="Pfam" id="PF00126">
    <property type="entry name" value="HTH_1"/>
    <property type="match status" value="1"/>
</dbReference>
<evidence type="ECO:0000256" key="1">
    <source>
        <dbReference type="ARBA" id="ARBA00009437"/>
    </source>
</evidence>
<accession>A0ABW3BLS1</accession>
<feature type="domain" description="HTH lysR-type" evidence="5">
    <location>
        <begin position="2"/>
        <end position="59"/>
    </location>
</feature>
<dbReference type="Proteomes" id="UP001596956">
    <property type="component" value="Unassembled WGS sequence"/>
</dbReference>
<keyword evidence="7" id="KW-1185">Reference proteome</keyword>
<proteinExistence type="inferred from homology"/>
<feature type="non-terminal residue" evidence="6">
    <location>
        <position position="88"/>
    </location>
</feature>
<gene>
    <name evidence="6" type="ORF">ACFQZU_23960</name>
</gene>
<dbReference type="InterPro" id="IPR036390">
    <property type="entry name" value="WH_DNA-bd_sf"/>
</dbReference>
<dbReference type="Gene3D" id="1.10.10.10">
    <property type="entry name" value="Winged helix-like DNA-binding domain superfamily/Winged helix DNA-binding domain"/>
    <property type="match status" value="1"/>
</dbReference>
<evidence type="ECO:0000256" key="2">
    <source>
        <dbReference type="ARBA" id="ARBA00023015"/>
    </source>
</evidence>
<evidence type="ECO:0000256" key="4">
    <source>
        <dbReference type="ARBA" id="ARBA00023163"/>
    </source>
</evidence>
<keyword evidence="4" id="KW-0804">Transcription</keyword>
<comment type="caution">
    <text evidence="6">The sequence shown here is derived from an EMBL/GenBank/DDBJ whole genome shotgun (WGS) entry which is preliminary data.</text>
</comment>
<organism evidence="6 7">
    <name type="scientific">Streptomonospora algeriensis</name>
    <dbReference type="NCBI Taxonomy" id="995084"/>
    <lineage>
        <taxon>Bacteria</taxon>
        <taxon>Bacillati</taxon>
        <taxon>Actinomycetota</taxon>
        <taxon>Actinomycetes</taxon>
        <taxon>Streptosporangiales</taxon>
        <taxon>Nocardiopsidaceae</taxon>
        <taxon>Streptomonospora</taxon>
    </lineage>
</organism>
<evidence type="ECO:0000313" key="7">
    <source>
        <dbReference type="Proteomes" id="UP001596956"/>
    </source>
</evidence>
<evidence type="ECO:0000259" key="5">
    <source>
        <dbReference type="PROSITE" id="PS50931"/>
    </source>
</evidence>
<keyword evidence="2" id="KW-0805">Transcription regulation</keyword>
<evidence type="ECO:0000256" key="3">
    <source>
        <dbReference type="ARBA" id="ARBA00023125"/>
    </source>
</evidence>